<evidence type="ECO:0000313" key="2">
    <source>
        <dbReference type="Proteomes" id="UP000828390"/>
    </source>
</evidence>
<dbReference type="SUPFAM" id="SSF53474">
    <property type="entry name" value="alpha/beta-Hydrolases"/>
    <property type="match status" value="1"/>
</dbReference>
<reference evidence="1" key="2">
    <citation type="submission" date="2020-11" db="EMBL/GenBank/DDBJ databases">
        <authorList>
            <person name="McCartney M.A."/>
            <person name="Auch B."/>
            <person name="Kono T."/>
            <person name="Mallez S."/>
            <person name="Becker A."/>
            <person name="Gohl D.M."/>
            <person name="Silverstein K.A.T."/>
            <person name="Koren S."/>
            <person name="Bechman K.B."/>
            <person name="Herman A."/>
            <person name="Abrahante J.E."/>
            <person name="Garbe J."/>
        </authorList>
    </citation>
    <scope>NUCLEOTIDE SEQUENCE</scope>
    <source>
        <strain evidence="1">Duluth1</strain>
        <tissue evidence="1">Whole animal</tissue>
    </source>
</reference>
<comment type="caution">
    <text evidence="1">The sequence shown here is derived from an EMBL/GenBank/DDBJ whole genome shotgun (WGS) entry which is preliminary data.</text>
</comment>
<reference evidence="1" key="1">
    <citation type="journal article" date="2019" name="bioRxiv">
        <title>The Genome of the Zebra Mussel, Dreissena polymorpha: A Resource for Invasive Species Research.</title>
        <authorList>
            <person name="McCartney M.A."/>
            <person name="Auch B."/>
            <person name="Kono T."/>
            <person name="Mallez S."/>
            <person name="Zhang Y."/>
            <person name="Obille A."/>
            <person name="Becker A."/>
            <person name="Abrahante J.E."/>
            <person name="Garbe J."/>
            <person name="Badalamenti J.P."/>
            <person name="Herman A."/>
            <person name="Mangelson H."/>
            <person name="Liachko I."/>
            <person name="Sullivan S."/>
            <person name="Sone E.D."/>
            <person name="Koren S."/>
            <person name="Silverstein K.A.T."/>
            <person name="Beckman K.B."/>
            <person name="Gohl D.M."/>
        </authorList>
    </citation>
    <scope>NUCLEOTIDE SEQUENCE</scope>
    <source>
        <strain evidence="1">Duluth1</strain>
        <tissue evidence="1">Whole animal</tissue>
    </source>
</reference>
<dbReference type="InterPro" id="IPR050278">
    <property type="entry name" value="Serine_Prot_S9B/DPPIV"/>
</dbReference>
<dbReference type="PANTHER" id="PTHR11731">
    <property type="entry name" value="PROTEASE FAMILY S9B,C DIPEPTIDYL-PEPTIDASE IV-RELATED"/>
    <property type="match status" value="1"/>
</dbReference>
<dbReference type="GO" id="GO:0006508">
    <property type="term" value="P:proteolysis"/>
    <property type="evidence" value="ECO:0007669"/>
    <property type="project" value="TreeGrafter"/>
</dbReference>
<dbReference type="InterPro" id="IPR029058">
    <property type="entry name" value="AB_hydrolase_fold"/>
</dbReference>
<dbReference type="Gene3D" id="3.40.50.1820">
    <property type="entry name" value="alpha/beta hydrolase"/>
    <property type="match status" value="1"/>
</dbReference>
<dbReference type="EMBL" id="JAIWYP010000002">
    <property type="protein sequence ID" value="KAH3875240.1"/>
    <property type="molecule type" value="Genomic_DNA"/>
</dbReference>
<dbReference type="Proteomes" id="UP000828390">
    <property type="component" value="Unassembled WGS sequence"/>
</dbReference>
<proteinExistence type="predicted"/>
<evidence type="ECO:0000313" key="1">
    <source>
        <dbReference type="EMBL" id="KAH3875240.1"/>
    </source>
</evidence>
<keyword evidence="2" id="KW-1185">Reference proteome</keyword>
<accession>A0A9D4MD88</accession>
<dbReference type="PANTHER" id="PTHR11731:SF193">
    <property type="entry name" value="DIPEPTIDYL PEPTIDASE 9"/>
    <property type="match status" value="1"/>
</dbReference>
<name>A0A9D4MD88_DREPO</name>
<dbReference type="AlphaFoldDB" id="A0A9D4MD88"/>
<dbReference type="GO" id="GO:0008239">
    <property type="term" value="F:dipeptidyl-peptidase activity"/>
    <property type="evidence" value="ECO:0007669"/>
    <property type="project" value="TreeGrafter"/>
</dbReference>
<protein>
    <submittedName>
        <fullName evidence="1">Uncharacterized protein</fullName>
    </submittedName>
</protein>
<gene>
    <name evidence="1" type="ORF">DPMN_038503</name>
</gene>
<sequence length="51" mass="5974">MFNYKSKSGHTMYGMYYRPDNYQQGVKYPTVMFLYGGPHVQLVTNSFKGLK</sequence>
<organism evidence="1 2">
    <name type="scientific">Dreissena polymorpha</name>
    <name type="common">Zebra mussel</name>
    <name type="synonym">Mytilus polymorpha</name>
    <dbReference type="NCBI Taxonomy" id="45954"/>
    <lineage>
        <taxon>Eukaryota</taxon>
        <taxon>Metazoa</taxon>
        <taxon>Spiralia</taxon>
        <taxon>Lophotrochozoa</taxon>
        <taxon>Mollusca</taxon>
        <taxon>Bivalvia</taxon>
        <taxon>Autobranchia</taxon>
        <taxon>Heteroconchia</taxon>
        <taxon>Euheterodonta</taxon>
        <taxon>Imparidentia</taxon>
        <taxon>Neoheterodontei</taxon>
        <taxon>Myida</taxon>
        <taxon>Dreissenoidea</taxon>
        <taxon>Dreissenidae</taxon>
        <taxon>Dreissena</taxon>
    </lineage>
</organism>